<comment type="caution">
    <text evidence="2">The sequence shown here is derived from an EMBL/GenBank/DDBJ whole genome shotgun (WGS) entry which is preliminary data.</text>
</comment>
<dbReference type="OrthoDB" id="10397135at2759"/>
<proteinExistence type="predicted"/>
<feature type="signal peptide" evidence="1">
    <location>
        <begin position="1"/>
        <end position="22"/>
    </location>
</feature>
<organism evidence="2 3">
    <name type="scientific">Dimargaris verticillata</name>
    <dbReference type="NCBI Taxonomy" id="2761393"/>
    <lineage>
        <taxon>Eukaryota</taxon>
        <taxon>Fungi</taxon>
        <taxon>Fungi incertae sedis</taxon>
        <taxon>Zoopagomycota</taxon>
        <taxon>Kickxellomycotina</taxon>
        <taxon>Dimargaritomycetes</taxon>
        <taxon>Dimargaritales</taxon>
        <taxon>Dimargaritaceae</taxon>
        <taxon>Dimargaris</taxon>
    </lineage>
</organism>
<dbReference type="EMBL" id="JANBQB010000195">
    <property type="protein sequence ID" value="KAJ1979908.1"/>
    <property type="molecule type" value="Genomic_DNA"/>
</dbReference>
<dbReference type="AlphaFoldDB" id="A0A9W8B648"/>
<evidence type="ECO:0000313" key="3">
    <source>
        <dbReference type="Proteomes" id="UP001151582"/>
    </source>
</evidence>
<evidence type="ECO:0000256" key="1">
    <source>
        <dbReference type="SAM" id="SignalP"/>
    </source>
</evidence>
<dbReference type="Proteomes" id="UP001151582">
    <property type="component" value="Unassembled WGS sequence"/>
</dbReference>
<feature type="chain" id="PRO_5040842076" evidence="1">
    <location>
        <begin position="23"/>
        <end position="340"/>
    </location>
</feature>
<evidence type="ECO:0000313" key="2">
    <source>
        <dbReference type="EMBL" id="KAJ1979908.1"/>
    </source>
</evidence>
<sequence length="340" mass="38648">MQHVFQLSLVFWLALLWPTTSALPTLNSGARPTAAEVLVRWDEQCRPEASSNPHTLIRCIFSKITQVQESTCEVEEIFYNVYLRQSSILDLMHLTGSDVDAQLHKIMDVHTESVVQDYTELTEDQLQTHLPLDYAVHKKKAALALLFWKRWREILDQQDRKLQDDLAQLWAVLPHRGPLEVSEENLAELEIALREVHFRNMLRLVQIAVLEQNERLLNAHLRTFGASGHGLQQLFSLALTWPRALDEPRTREAADTVYREIGPVVGVDRAVDCLNRFGFTHISQGVQRVLGNPTGYGWMGYPAGLQMSVDECNDLLLLQPTATITLPGKFRLPVHLPPVA</sequence>
<name>A0A9W8B648_9FUNG</name>
<protein>
    <submittedName>
        <fullName evidence="2">Uncharacterized protein</fullName>
    </submittedName>
</protein>
<keyword evidence="3" id="KW-1185">Reference proteome</keyword>
<keyword evidence="1" id="KW-0732">Signal</keyword>
<gene>
    <name evidence="2" type="ORF">H4R34_002650</name>
</gene>
<reference evidence="2" key="1">
    <citation type="submission" date="2022-07" db="EMBL/GenBank/DDBJ databases">
        <title>Phylogenomic reconstructions and comparative analyses of Kickxellomycotina fungi.</title>
        <authorList>
            <person name="Reynolds N.K."/>
            <person name="Stajich J.E."/>
            <person name="Barry K."/>
            <person name="Grigoriev I.V."/>
            <person name="Crous P."/>
            <person name="Smith M.E."/>
        </authorList>
    </citation>
    <scope>NUCLEOTIDE SEQUENCE</scope>
    <source>
        <strain evidence="2">RSA 567</strain>
    </source>
</reference>
<accession>A0A9W8B648</accession>